<organism evidence="1">
    <name type="scientific">Brassica napus</name>
    <name type="common">Rape</name>
    <dbReference type="NCBI Taxonomy" id="3708"/>
    <lineage>
        <taxon>Eukaryota</taxon>
        <taxon>Viridiplantae</taxon>
        <taxon>Streptophyta</taxon>
        <taxon>Embryophyta</taxon>
        <taxon>Tracheophyta</taxon>
        <taxon>Spermatophyta</taxon>
        <taxon>Magnoliopsida</taxon>
        <taxon>eudicotyledons</taxon>
        <taxon>Gunneridae</taxon>
        <taxon>Pentapetalae</taxon>
        <taxon>rosids</taxon>
        <taxon>malvids</taxon>
        <taxon>Brassicales</taxon>
        <taxon>Brassicaceae</taxon>
        <taxon>Brassiceae</taxon>
        <taxon>Brassica</taxon>
    </lineage>
</organism>
<sequence>MWSEKTCRKSRKYHSHTLQKLGHVQFSQTLKTRFNTQTLTINSSSSVVSYRHHVRNFTVIKRQTDIL</sequence>
<dbReference type="EMBL" id="LK043450">
    <property type="protein sequence ID" value="CDY70826.1"/>
    <property type="molecule type" value="Genomic_DNA"/>
</dbReference>
<dbReference type="PaxDb" id="3708-A0A078JZ47"/>
<name>A0A078JZ47_BRANA</name>
<accession>A0A078JZ47</accession>
<reference evidence="1" key="2">
    <citation type="submission" date="2014-06" db="EMBL/GenBank/DDBJ databases">
        <authorList>
            <person name="Genoscope - CEA"/>
        </authorList>
    </citation>
    <scope>NUCLEOTIDE SEQUENCE</scope>
</reference>
<gene>
    <name evidence="1" type="primary">BnaC02g47980D</name>
    <name evidence="1" type="ORF">GSBRNA2T00007763001</name>
</gene>
<protein>
    <submittedName>
        <fullName evidence="1">BnaC02g47980D protein</fullName>
    </submittedName>
</protein>
<dbReference type="Gramene" id="CDY70826">
    <property type="protein sequence ID" value="CDY70826"/>
    <property type="gene ID" value="GSBRNA2T00007763001"/>
</dbReference>
<reference evidence="1" key="1">
    <citation type="journal article" date="2014" name="Science">
        <title>Plant genetics. Early allopolyploid evolution in the post-Neolithic Brassica napus oilseed genome.</title>
        <authorList>
            <person name="Chalhoub B."/>
            <person name="Denoeud F."/>
            <person name="Liu S."/>
            <person name="Parkin I.A."/>
            <person name="Tang H."/>
            <person name="Wang X."/>
            <person name="Chiquet J."/>
            <person name="Belcram H."/>
            <person name="Tong C."/>
            <person name="Samans B."/>
            <person name="Correa M."/>
            <person name="Da Silva C."/>
            <person name="Just J."/>
            <person name="Falentin C."/>
            <person name="Koh C.S."/>
            <person name="Le Clainche I."/>
            <person name="Bernard M."/>
            <person name="Bento P."/>
            <person name="Noel B."/>
            <person name="Labadie K."/>
            <person name="Alberti A."/>
            <person name="Charles M."/>
            <person name="Arnaud D."/>
            <person name="Guo H."/>
            <person name="Daviaud C."/>
            <person name="Alamery S."/>
            <person name="Jabbari K."/>
            <person name="Zhao M."/>
            <person name="Edger P.P."/>
            <person name="Chelaifa H."/>
            <person name="Tack D."/>
            <person name="Lassalle G."/>
            <person name="Mestiri I."/>
            <person name="Schnel N."/>
            <person name="Le Paslier M.C."/>
            <person name="Fan G."/>
            <person name="Renault V."/>
            <person name="Bayer P.E."/>
            <person name="Golicz A.A."/>
            <person name="Manoli S."/>
            <person name="Lee T.H."/>
            <person name="Thi V.H."/>
            <person name="Chalabi S."/>
            <person name="Hu Q."/>
            <person name="Fan C."/>
            <person name="Tollenaere R."/>
            <person name="Lu Y."/>
            <person name="Battail C."/>
            <person name="Shen J."/>
            <person name="Sidebottom C.H."/>
            <person name="Wang X."/>
            <person name="Canaguier A."/>
            <person name="Chauveau A."/>
            <person name="Berard A."/>
            <person name="Deniot G."/>
            <person name="Guan M."/>
            <person name="Liu Z."/>
            <person name="Sun F."/>
            <person name="Lim Y.P."/>
            <person name="Lyons E."/>
            <person name="Town C.D."/>
            <person name="Bancroft I."/>
            <person name="Wang X."/>
            <person name="Meng J."/>
            <person name="Ma J."/>
            <person name="Pires J.C."/>
            <person name="King G.J."/>
            <person name="Brunel D."/>
            <person name="Delourme R."/>
            <person name="Renard M."/>
            <person name="Aury J.M."/>
            <person name="Adams K.L."/>
            <person name="Batley J."/>
            <person name="Snowdon R.J."/>
            <person name="Tost J."/>
            <person name="Edwards D."/>
            <person name="Zhou Y."/>
            <person name="Hua W."/>
            <person name="Sharpe A.G."/>
            <person name="Paterson A.H."/>
            <person name="Guan C."/>
            <person name="Wincker P."/>
        </authorList>
    </citation>
    <scope>NUCLEOTIDE SEQUENCE [LARGE SCALE GENOMIC DNA]</scope>
</reference>
<evidence type="ECO:0000313" key="1">
    <source>
        <dbReference type="EMBL" id="CDY70826.1"/>
    </source>
</evidence>
<feature type="non-terminal residue" evidence="1">
    <location>
        <position position="67"/>
    </location>
</feature>
<dbReference type="AlphaFoldDB" id="A0A078JZ47"/>
<proteinExistence type="predicted"/>